<sequence length="196" mass="23304">MRLCQMYNGLISYICSMYEKNPEEETFKTFFLKYHDVLVLYATSILKNVDAAEDVVLGCFVQAWESSLYKKLSDGLDKYMFHVVKNAALNELRDCKRRKTRHEKMMEGMPVAEIMHEDEQTEIDVLYFAINQLPPERRRIFMMVYAEGKKYKEVAEHLQISINTVRTQLSRSLKFLREKLEGHMFTILLLYFRKSE</sequence>
<dbReference type="InterPro" id="IPR013249">
    <property type="entry name" value="RNA_pol_sigma70_r4_t2"/>
</dbReference>
<dbReference type="Gene3D" id="1.10.1740.10">
    <property type="match status" value="1"/>
</dbReference>
<dbReference type="EMBL" id="QRYC01000024">
    <property type="protein sequence ID" value="RGU54879.1"/>
    <property type="molecule type" value="Genomic_DNA"/>
</dbReference>
<comment type="similarity">
    <text evidence="1">Belongs to the sigma-70 factor family. ECF subfamily.</text>
</comment>
<dbReference type="InterPro" id="IPR036388">
    <property type="entry name" value="WH-like_DNA-bd_sf"/>
</dbReference>
<protein>
    <submittedName>
        <fullName evidence="6">RNA polymerase sigma-70 factor</fullName>
    </submittedName>
</protein>
<evidence type="ECO:0000313" key="7">
    <source>
        <dbReference type="Proteomes" id="UP000284243"/>
    </source>
</evidence>
<dbReference type="NCBIfam" id="TIGR02985">
    <property type="entry name" value="Sig70_bacteroi1"/>
    <property type="match status" value="1"/>
</dbReference>
<evidence type="ECO:0000313" key="6">
    <source>
        <dbReference type="EMBL" id="RGU54879.1"/>
    </source>
</evidence>
<organism evidence="6 7">
    <name type="scientific">Odoribacter splanchnicus</name>
    <dbReference type="NCBI Taxonomy" id="28118"/>
    <lineage>
        <taxon>Bacteria</taxon>
        <taxon>Pseudomonadati</taxon>
        <taxon>Bacteroidota</taxon>
        <taxon>Bacteroidia</taxon>
        <taxon>Bacteroidales</taxon>
        <taxon>Odoribacteraceae</taxon>
        <taxon>Odoribacter</taxon>
    </lineage>
</organism>
<evidence type="ECO:0000256" key="4">
    <source>
        <dbReference type="ARBA" id="ARBA00023163"/>
    </source>
</evidence>
<dbReference type="NCBIfam" id="TIGR02937">
    <property type="entry name" value="sigma70-ECF"/>
    <property type="match status" value="1"/>
</dbReference>
<dbReference type="SUPFAM" id="SSF88946">
    <property type="entry name" value="Sigma2 domain of RNA polymerase sigma factors"/>
    <property type="match status" value="1"/>
</dbReference>
<evidence type="ECO:0000259" key="5">
    <source>
        <dbReference type="Pfam" id="PF08281"/>
    </source>
</evidence>
<comment type="caution">
    <text evidence="6">The sequence shown here is derived from an EMBL/GenBank/DDBJ whole genome shotgun (WGS) entry which is preliminary data.</text>
</comment>
<evidence type="ECO:0000256" key="1">
    <source>
        <dbReference type="ARBA" id="ARBA00010641"/>
    </source>
</evidence>
<dbReference type="GO" id="GO:0006352">
    <property type="term" value="P:DNA-templated transcription initiation"/>
    <property type="evidence" value="ECO:0007669"/>
    <property type="project" value="InterPro"/>
</dbReference>
<evidence type="ECO:0000256" key="2">
    <source>
        <dbReference type="ARBA" id="ARBA00023015"/>
    </source>
</evidence>
<dbReference type="AlphaFoldDB" id="A0A412TMA2"/>
<dbReference type="CDD" id="cd06171">
    <property type="entry name" value="Sigma70_r4"/>
    <property type="match status" value="1"/>
</dbReference>
<dbReference type="PANTHER" id="PTHR43133">
    <property type="entry name" value="RNA POLYMERASE ECF-TYPE SIGMA FACTO"/>
    <property type="match status" value="1"/>
</dbReference>
<dbReference type="GO" id="GO:0003677">
    <property type="term" value="F:DNA binding"/>
    <property type="evidence" value="ECO:0007669"/>
    <property type="project" value="InterPro"/>
</dbReference>
<dbReference type="InterPro" id="IPR013324">
    <property type="entry name" value="RNA_pol_sigma_r3/r4-like"/>
</dbReference>
<reference evidence="6 7" key="1">
    <citation type="submission" date="2018-08" db="EMBL/GenBank/DDBJ databases">
        <title>A genome reference for cultivated species of the human gut microbiota.</title>
        <authorList>
            <person name="Zou Y."/>
            <person name="Xue W."/>
            <person name="Luo G."/>
        </authorList>
    </citation>
    <scope>NUCLEOTIDE SEQUENCE [LARGE SCALE GENOMIC DNA]</scope>
    <source>
        <strain evidence="6 7">AF16-14</strain>
    </source>
</reference>
<dbReference type="PANTHER" id="PTHR43133:SF46">
    <property type="entry name" value="RNA POLYMERASE SIGMA-70 FACTOR ECF SUBFAMILY"/>
    <property type="match status" value="1"/>
</dbReference>
<dbReference type="Pfam" id="PF08281">
    <property type="entry name" value="Sigma70_r4_2"/>
    <property type="match status" value="1"/>
</dbReference>
<dbReference type="InterPro" id="IPR013325">
    <property type="entry name" value="RNA_pol_sigma_r2"/>
</dbReference>
<dbReference type="InterPro" id="IPR014284">
    <property type="entry name" value="RNA_pol_sigma-70_dom"/>
</dbReference>
<dbReference type="Gene3D" id="1.10.10.10">
    <property type="entry name" value="Winged helix-like DNA-binding domain superfamily/Winged helix DNA-binding domain"/>
    <property type="match status" value="1"/>
</dbReference>
<proteinExistence type="inferred from homology"/>
<dbReference type="GO" id="GO:0016987">
    <property type="term" value="F:sigma factor activity"/>
    <property type="evidence" value="ECO:0007669"/>
    <property type="project" value="UniProtKB-KW"/>
</dbReference>
<dbReference type="SUPFAM" id="SSF88659">
    <property type="entry name" value="Sigma3 and sigma4 domains of RNA polymerase sigma factors"/>
    <property type="match status" value="1"/>
</dbReference>
<keyword evidence="2" id="KW-0805">Transcription regulation</keyword>
<keyword evidence="3" id="KW-0731">Sigma factor</keyword>
<accession>A0A412TMA2</accession>
<gene>
    <name evidence="6" type="ORF">DWW57_14320</name>
</gene>
<keyword evidence="4" id="KW-0804">Transcription</keyword>
<dbReference type="InterPro" id="IPR039425">
    <property type="entry name" value="RNA_pol_sigma-70-like"/>
</dbReference>
<dbReference type="Proteomes" id="UP000284243">
    <property type="component" value="Unassembled WGS sequence"/>
</dbReference>
<evidence type="ECO:0000256" key="3">
    <source>
        <dbReference type="ARBA" id="ARBA00023082"/>
    </source>
</evidence>
<name>A0A412TMA2_9BACT</name>
<feature type="domain" description="RNA polymerase sigma factor 70 region 4 type 2" evidence="5">
    <location>
        <begin position="126"/>
        <end position="176"/>
    </location>
</feature>
<dbReference type="InterPro" id="IPR014327">
    <property type="entry name" value="RNA_pol_sigma70_bacteroid"/>
</dbReference>